<evidence type="ECO:0000313" key="6">
    <source>
        <dbReference type="EMBL" id="GHF05286.1"/>
    </source>
</evidence>
<dbReference type="InterPro" id="IPR000888">
    <property type="entry name" value="RmlC-like"/>
</dbReference>
<dbReference type="InterPro" id="IPR014710">
    <property type="entry name" value="RmlC-like_jellyroll"/>
</dbReference>
<comment type="similarity">
    <text evidence="5">Belongs to the dTDP-4-dehydrorhamnose 3,5-epimerase family.</text>
</comment>
<dbReference type="EC" id="5.1.3.13" evidence="3 5"/>
<dbReference type="EMBL" id="BNCH01000007">
    <property type="protein sequence ID" value="GHF05286.1"/>
    <property type="molecule type" value="Genomic_DNA"/>
</dbReference>
<organism evidence="6 7">
    <name type="scientific">Aliiroseovarius zhejiangensis</name>
    <dbReference type="NCBI Taxonomy" id="1632025"/>
    <lineage>
        <taxon>Bacteria</taxon>
        <taxon>Pseudomonadati</taxon>
        <taxon>Pseudomonadota</taxon>
        <taxon>Alphaproteobacteria</taxon>
        <taxon>Rhodobacterales</taxon>
        <taxon>Paracoccaceae</taxon>
        <taxon>Aliiroseovarius</taxon>
    </lineage>
</organism>
<dbReference type="PANTHER" id="PTHR21047">
    <property type="entry name" value="DTDP-6-DEOXY-D-GLUCOSE-3,5 EPIMERASE"/>
    <property type="match status" value="1"/>
</dbReference>
<protein>
    <recommendedName>
        <fullName evidence="4 5">dTDP-4-dehydrorhamnose 3,5-epimerase</fullName>
        <ecNumber evidence="3 5">5.1.3.13</ecNumber>
    </recommendedName>
    <alternativeName>
        <fullName evidence="5">Thymidine diphospho-4-keto-rhamnose 3,5-epimerase</fullName>
    </alternativeName>
</protein>
<evidence type="ECO:0000256" key="1">
    <source>
        <dbReference type="ARBA" id="ARBA00001298"/>
    </source>
</evidence>
<evidence type="ECO:0000256" key="2">
    <source>
        <dbReference type="ARBA" id="ARBA00001997"/>
    </source>
</evidence>
<gene>
    <name evidence="6" type="ORF">GCM10016455_28200</name>
</gene>
<comment type="catalytic activity">
    <reaction evidence="1 5">
        <text>dTDP-4-dehydro-6-deoxy-alpha-D-glucose = dTDP-4-dehydro-beta-L-rhamnose</text>
        <dbReference type="Rhea" id="RHEA:16969"/>
        <dbReference type="ChEBI" id="CHEBI:57649"/>
        <dbReference type="ChEBI" id="CHEBI:62830"/>
        <dbReference type="EC" id="5.1.3.13"/>
    </reaction>
</comment>
<accession>A0ABQ3J932</accession>
<proteinExistence type="inferred from homology"/>
<comment type="function">
    <text evidence="2 5">Catalyzes the epimerization of the C3' and C5'positions of dTDP-6-deoxy-D-xylo-4-hexulose, forming dTDP-6-deoxy-L-lyxo-4-hexulose.</text>
</comment>
<evidence type="ECO:0000256" key="3">
    <source>
        <dbReference type="ARBA" id="ARBA00012098"/>
    </source>
</evidence>
<dbReference type="PANTHER" id="PTHR21047:SF2">
    <property type="entry name" value="THYMIDINE DIPHOSPHO-4-KETO-RHAMNOSE 3,5-EPIMERASE"/>
    <property type="match status" value="1"/>
</dbReference>
<comment type="subunit">
    <text evidence="5">Homodimer.</text>
</comment>
<evidence type="ECO:0000256" key="4">
    <source>
        <dbReference type="ARBA" id="ARBA00019595"/>
    </source>
</evidence>
<keyword evidence="5" id="KW-0413">Isomerase</keyword>
<dbReference type="RefSeq" id="WP_191287191.1">
    <property type="nucleotide sequence ID" value="NZ_BNCH01000007.1"/>
</dbReference>
<comment type="caution">
    <text evidence="6">The sequence shown here is derived from an EMBL/GenBank/DDBJ whole genome shotgun (WGS) entry which is preliminary data.</text>
</comment>
<reference evidence="7" key="1">
    <citation type="journal article" date="2019" name="Int. J. Syst. Evol. Microbiol.">
        <title>The Global Catalogue of Microorganisms (GCM) 10K type strain sequencing project: providing services to taxonomists for standard genome sequencing and annotation.</title>
        <authorList>
            <consortium name="The Broad Institute Genomics Platform"/>
            <consortium name="The Broad Institute Genome Sequencing Center for Infectious Disease"/>
            <person name="Wu L."/>
            <person name="Ma J."/>
        </authorList>
    </citation>
    <scope>NUCLEOTIDE SEQUENCE [LARGE SCALE GENOMIC DNA]</scope>
    <source>
        <strain evidence="7">KCTC 42443</strain>
    </source>
</reference>
<evidence type="ECO:0000256" key="5">
    <source>
        <dbReference type="RuleBase" id="RU364069"/>
    </source>
</evidence>
<dbReference type="Pfam" id="PF00908">
    <property type="entry name" value="dTDP_sugar_isom"/>
    <property type="match status" value="1"/>
</dbReference>
<comment type="pathway">
    <text evidence="5">Carbohydrate biosynthesis; dTDP-L-rhamnose biosynthesis.</text>
</comment>
<dbReference type="NCBIfam" id="TIGR01221">
    <property type="entry name" value="rmlC"/>
    <property type="match status" value="1"/>
</dbReference>
<dbReference type="Proteomes" id="UP000609802">
    <property type="component" value="Unassembled WGS sequence"/>
</dbReference>
<evidence type="ECO:0000313" key="7">
    <source>
        <dbReference type="Proteomes" id="UP000609802"/>
    </source>
</evidence>
<sequence>MKVEKTKLDGCVIVTPARHGDNRGFFSETFSTRAMEQAGLPSNFVQDNLSRSATRGTVRGLHCQAPPHAQAKLVRCLRGAILDVAVDVRHGSPTYGEWVAVELSDDNGSALLVPEGFLHGFVTLTDGVDVFYKCSDHYAPETEMSVRFDDPDIGIDWGIPPDQVTLSSKDADAGSMAAFVTPFGLDGGARHS</sequence>
<dbReference type="InterPro" id="IPR011051">
    <property type="entry name" value="RmlC_Cupin_sf"/>
</dbReference>
<keyword evidence="7" id="KW-1185">Reference proteome</keyword>
<dbReference type="SUPFAM" id="SSF51182">
    <property type="entry name" value="RmlC-like cupins"/>
    <property type="match status" value="1"/>
</dbReference>
<dbReference type="CDD" id="cd00438">
    <property type="entry name" value="cupin_RmlC"/>
    <property type="match status" value="1"/>
</dbReference>
<name>A0ABQ3J932_9RHOB</name>
<dbReference type="Gene3D" id="2.60.120.10">
    <property type="entry name" value="Jelly Rolls"/>
    <property type="match status" value="1"/>
</dbReference>